<dbReference type="EMBL" id="CAUWAG010000003">
    <property type="protein sequence ID" value="CAJ2501608.1"/>
    <property type="molecule type" value="Genomic_DNA"/>
</dbReference>
<gene>
    <name evidence="1" type="ORF">KHLLAP_LOCUS2076</name>
</gene>
<evidence type="ECO:0000313" key="1">
    <source>
        <dbReference type="EMBL" id="CAJ2501608.1"/>
    </source>
</evidence>
<accession>A0AAI8V5Z0</accession>
<dbReference type="InterPro" id="IPR043534">
    <property type="entry name" value="EBDG/EBM"/>
</dbReference>
<dbReference type="AlphaFoldDB" id="A0AAI8V5Z0"/>
<name>A0AAI8V5Z0_9PEZI</name>
<proteinExistence type="predicted"/>
<dbReference type="Proteomes" id="UP001295740">
    <property type="component" value="Unassembled WGS sequence"/>
</dbReference>
<organism evidence="1 2">
    <name type="scientific">Anthostomella pinea</name>
    <dbReference type="NCBI Taxonomy" id="933095"/>
    <lineage>
        <taxon>Eukaryota</taxon>
        <taxon>Fungi</taxon>
        <taxon>Dikarya</taxon>
        <taxon>Ascomycota</taxon>
        <taxon>Pezizomycotina</taxon>
        <taxon>Sordariomycetes</taxon>
        <taxon>Xylariomycetidae</taxon>
        <taxon>Xylariales</taxon>
        <taxon>Xylariaceae</taxon>
        <taxon>Anthostomella</taxon>
    </lineage>
</organism>
<dbReference type="InterPro" id="IPR017853">
    <property type="entry name" value="GH"/>
</dbReference>
<keyword evidence="2" id="KW-1185">Reference proteome</keyword>
<comment type="caution">
    <text evidence="1">The sequence shown here is derived from an EMBL/GenBank/DDBJ whole genome shotgun (WGS) entry which is preliminary data.</text>
</comment>
<evidence type="ECO:0000313" key="2">
    <source>
        <dbReference type="Proteomes" id="UP001295740"/>
    </source>
</evidence>
<reference evidence="1" key="1">
    <citation type="submission" date="2023-10" db="EMBL/GenBank/DDBJ databases">
        <authorList>
            <person name="Hackl T."/>
        </authorList>
    </citation>
    <scope>NUCLEOTIDE SEQUENCE</scope>
</reference>
<sequence>MFYVNGLPFQVIGGGYSADMFLRWDDAKFSAQARMMLDLDLKMVRLEGKNEHPELYDTADRLGFIVMAG</sequence>
<dbReference type="SUPFAM" id="SSF51445">
    <property type="entry name" value="(Trans)glycosidases"/>
    <property type="match status" value="1"/>
</dbReference>
<dbReference type="GO" id="GO:0004553">
    <property type="term" value="F:hydrolase activity, hydrolyzing O-glycosyl compounds"/>
    <property type="evidence" value="ECO:0007669"/>
    <property type="project" value="InterPro"/>
</dbReference>
<dbReference type="PANTHER" id="PTHR43536">
    <property type="entry name" value="MANNOSYLGLYCOPROTEIN ENDO-BETA-MANNOSIDASE"/>
    <property type="match status" value="1"/>
</dbReference>
<protein>
    <submittedName>
        <fullName evidence="1">Uu.00g044610.m01.CDS01</fullName>
    </submittedName>
</protein>
<dbReference type="Gene3D" id="3.20.20.80">
    <property type="entry name" value="Glycosidases"/>
    <property type="match status" value="1"/>
</dbReference>
<dbReference type="PANTHER" id="PTHR43536:SF1">
    <property type="entry name" value="MANNOSYLGLYCOPROTEIN ENDO-BETA-MANNOSIDASE"/>
    <property type="match status" value="1"/>
</dbReference>